<dbReference type="EMBL" id="LZMZ01000013">
    <property type="protein sequence ID" value="OBX79066.1"/>
    <property type="molecule type" value="Genomic_DNA"/>
</dbReference>
<gene>
    <name evidence="1" type="ORF">A9308_05960</name>
</gene>
<protein>
    <recommendedName>
        <fullName evidence="3">Thioesterase domain-containing protein</fullName>
    </recommendedName>
</protein>
<dbReference type="AlphaFoldDB" id="A0A1B8QCN0"/>
<name>A0A1B8QCN0_9GAMM</name>
<proteinExistence type="predicted"/>
<dbReference type="OrthoDB" id="9808429at2"/>
<evidence type="ECO:0000313" key="1">
    <source>
        <dbReference type="EMBL" id="OBX79066.1"/>
    </source>
</evidence>
<accession>A0A1B8QCN0</accession>
<comment type="caution">
    <text evidence="1">The sequence shown here is derived from an EMBL/GenBank/DDBJ whole genome shotgun (WGS) entry which is preliminary data.</text>
</comment>
<reference evidence="1 2" key="1">
    <citation type="submission" date="2016-06" db="EMBL/GenBank/DDBJ databases">
        <title>Draft genome of Moraxella atlantae CCUG 66109.</title>
        <authorList>
            <person name="Salva-Serra F."/>
            <person name="Engstrom-Jakobsson H."/>
            <person name="Thorell K."/>
            <person name="Gonzales-Siles L."/>
            <person name="Karlsson R."/>
            <person name="Boulund F."/>
            <person name="Engstrand L."/>
            <person name="Kristiansson E."/>
            <person name="Moore E."/>
        </authorList>
    </citation>
    <scope>NUCLEOTIDE SEQUENCE [LARGE SCALE GENOMIC DNA]</scope>
    <source>
        <strain evidence="1 2">CCUG 66109</strain>
    </source>
</reference>
<evidence type="ECO:0008006" key="3">
    <source>
        <dbReference type="Google" id="ProtNLM"/>
    </source>
</evidence>
<sequence length="79" mass="8669">MVQHAEVHYHAPLLLDSLLSVTVQSCTAKAASLILVQAIFVEQMCLCDAQITLVCVQKHPQTGQLRPTRLPTDFLALLS</sequence>
<evidence type="ECO:0000313" key="2">
    <source>
        <dbReference type="Proteomes" id="UP000092508"/>
    </source>
</evidence>
<dbReference type="RefSeq" id="WP_156629225.1">
    <property type="nucleotide sequence ID" value="NZ_LZMZ01000013.1"/>
</dbReference>
<dbReference type="Gene3D" id="3.10.129.10">
    <property type="entry name" value="Hotdog Thioesterase"/>
    <property type="match status" value="1"/>
</dbReference>
<dbReference type="SUPFAM" id="SSF54637">
    <property type="entry name" value="Thioesterase/thiol ester dehydrase-isomerase"/>
    <property type="match status" value="1"/>
</dbReference>
<dbReference type="InterPro" id="IPR029069">
    <property type="entry name" value="HotDog_dom_sf"/>
</dbReference>
<dbReference type="Proteomes" id="UP000092508">
    <property type="component" value="Unassembled WGS sequence"/>
</dbReference>
<organism evidence="1 2">
    <name type="scientific">Faucicola atlantae</name>
    <dbReference type="NCBI Taxonomy" id="34059"/>
    <lineage>
        <taxon>Bacteria</taxon>
        <taxon>Pseudomonadati</taxon>
        <taxon>Pseudomonadota</taxon>
        <taxon>Gammaproteobacteria</taxon>
        <taxon>Moraxellales</taxon>
        <taxon>Moraxellaceae</taxon>
        <taxon>Faucicola</taxon>
    </lineage>
</organism>